<evidence type="ECO:0000256" key="7">
    <source>
        <dbReference type="SAM" id="MobiDB-lite"/>
    </source>
</evidence>
<dbReference type="InParanoid" id="A0A0G4GAV5"/>
<evidence type="ECO:0000313" key="10">
    <source>
        <dbReference type="Proteomes" id="UP000041254"/>
    </source>
</evidence>
<evidence type="ECO:0008006" key="11">
    <source>
        <dbReference type="Google" id="ProtNLM"/>
    </source>
</evidence>
<evidence type="ECO:0000256" key="8">
    <source>
        <dbReference type="SAM" id="Phobius"/>
    </source>
</evidence>
<feature type="region of interest" description="Disordered" evidence="7">
    <location>
        <begin position="314"/>
        <end position="343"/>
    </location>
</feature>
<feature type="transmembrane region" description="Helical" evidence="8">
    <location>
        <begin position="60"/>
        <end position="80"/>
    </location>
</feature>
<keyword evidence="6 8" id="KW-0472">Membrane</keyword>
<protein>
    <recommendedName>
        <fullName evidence="11">Bestrophin homolog</fullName>
    </recommendedName>
</protein>
<feature type="compositionally biased region" description="Basic and acidic residues" evidence="7">
    <location>
        <begin position="471"/>
        <end position="481"/>
    </location>
</feature>
<dbReference type="OrthoDB" id="330583at2759"/>
<dbReference type="GO" id="GO:0005254">
    <property type="term" value="F:chloride channel activity"/>
    <property type="evidence" value="ECO:0007669"/>
    <property type="project" value="InterPro"/>
</dbReference>
<feature type="compositionally biased region" description="Acidic residues" evidence="7">
    <location>
        <begin position="407"/>
        <end position="418"/>
    </location>
</feature>
<dbReference type="InterPro" id="IPR044669">
    <property type="entry name" value="YneE/VCCN1/2-like"/>
</dbReference>
<reference evidence="9 10" key="1">
    <citation type="submission" date="2014-11" db="EMBL/GenBank/DDBJ databases">
        <authorList>
            <person name="Zhu J."/>
            <person name="Qi W."/>
            <person name="Song R."/>
        </authorList>
    </citation>
    <scope>NUCLEOTIDE SEQUENCE [LARGE SCALE GENOMIC DNA]</scope>
</reference>
<evidence type="ECO:0000256" key="4">
    <source>
        <dbReference type="ARBA" id="ARBA00022989"/>
    </source>
</evidence>
<evidence type="ECO:0000256" key="1">
    <source>
        <dbReference type="ARBA" id="ARBA00004141"/>
    </source>
</evidence>
<dbReference type="VEuPathDB" id="CryptoDB:Vbra_17302"/>
<dbReference type="Pfam" id="PF25539">
    <property type="entry name" value="Bestrophin_2"/>
    <property type="match status" value="1"/>
</dbReference>
<gene>
    <name evidence="9" type="ORF">Vbra_17302</name>
</gene>
<dbReference type="GO" id="GO:0016020">
    <property type="term" value="C:membrane"/>
    <property type="evidence" value="ECO:0007669"/>
    <property type="project" value="UniProtKB-SubCell"/>
</dbReference>
<feature type="compositionally biased region" description="Polar residues" evidence="7">
    <location>
        <begin position="503"/>
        <end position="515"/>
    </location>
</feature>
<name>A0A0G4GAV5_VITBC</name>
<accession>A0A0G4GAV5</accession>
<evidence type="ECO:0000313" key="9">
    <source>
        <dbReference type="EMBL" id="CEM26246.1"/>
    </source>
</evidence>
<dbReference type="Proteomes" id="UP000041254">
    <property type="component" value="Unassembled WGS sequence"/>
</dbReference>
<organism evidence="9 10">
    <name type="scientific">Vitrella brassicaformis (strain CCMP3155)</name>
    <dbReference type="NCBI Taxonomy" id="1169540"/>
    <lineage>
        <taxon>Eukaryota</taxon>
        <taxon>Sar</taxon>
        <taxon>Alveolata</taxon>
        <taxon>Colpodellida</taxon>
        <taxon>Vitrellaceae</taxon>
        <taxon>Vitrella</taxon>
    </lineage>
</organism>
<evidence type="ECO:0000256" key="6">
    <source>
        <dbReference type="ARBA" id="ARBA00023136"/>
    </source>
</evidence>
<feature type="compositionally biased region" description="Polar residues" evidence="7">
    <location>
        <begin position="330"/>
        <end position="343"/>
    </location>
</feature>
<evidence type="ECO:0000256" key="2">
    <source>
        <dbReference type="ARBA" id="ARBA00022448"/>
    </source>
</evidence>
<keyword evidence="2" id="KW-0813">Transport</keyword>
<feature type="transmembrane region" description="Helical" evidence="8">
    <location>
        <begin position="225"/>
        <end position="246"/>
    </location>
</feature>
<sequence>MIRYKRFQCLFFRFIPIIRGSVLHLTLPRAIFAAFLTFALKYWKVTIEDMGGGLMYHPYPLHAFILVVSFMTVFHTNMAYQRYWEARTQIQAFSSKLADVATQGIAFDEISDVQSVKGGVDFRAKFLHLMSLLHGVAIQYLLRGQVPLTIFGGISEEETVKLGKVQDQAYVVVHWLNKCIVKRCHEGGLAVAPPIQTRLFQELSNAMLAYNQACKIEDTPFPFPYVQLVHTFQLILAFMVPIVSASFIEDPYLAPVVAALAVGGFHAMVDCSLQMETPFGTRANDLPLAELHEDYNKRLACMIDIPTACRLTSKTHHAKHPPHAQAANGRDSQNAPLLDNNDSTPVKWLQRLSTREVGVPHFPHIGIGNGEANLLVSSSAETPHEVIWPTSDAETSDIERESPEQGGEGEGEGAEGEIEMPEDVLNGEAGASNDSMVKSLMAPTTELPAAHSRRLSKWAHELPPMNKRPATPKDRSPDASKKITPAQHHHEQHYEQQQQEQQPTSFGGLSRSHTISVADLAESTRESPRRVASQDL</sequence>
<dbReference type="PhylomeDB" id="A0A0G4GAV5"/>
<feature type="transmembrane region" description="Helical" evidence="8">
    <location>
        <begin position="21"/>
        <end position="40"/>
    </location>
</feature>
<keyword evidence="5" id="KW-0406">Ion transport</keyword>
<keyword evidence="4 8" id="KW-1133">Transmembrane helix</keyword>
<proteinExistence type="predicted"/>
<feature type="region of interest" description="Disordered" evidence="7">
    <location>
        <begin position="386"/>
        <end position="418"/>
    </location>
</feature>
<dbReference type="AlphaFoldDB" id="A0A0G4GAV5"/>
<evidence type="ECO:0000256" key="3">
    <source>
        <dbReference type="ARBA" id="ARBA00022692"/>
    </source>
</evidence>
<keyword evidence="10" id="KW-1185">Reference proteome</keyword>
<keyword evidence="3 8" id="KW-0812">Transmembrane</keyword>
<dbReference type="PANTHER" id="PTHR33281">
    <property type="entry name" value="UPF0187 PROTEIN YNEE"/>
    <property type="match status" value="1"/>
</dbReference>
<feature type="region of interest" description="Disordered" evidence="7">
    <location>
        <begin position="459"/>
        <end position="536"/>
    </location>
</feature>
<dbReference type="EMBL" id="CDMY01000613">
    <property type="protein sequence ID" value="CEM26246.1"/>
    <property type="molecule type" value="Genomic_DNA"/>
</dbReference>
<comment type="subcellular location">
    <subcellularLocation>
        <location evidence="1">Membrane</location>
        <topology evidence="1">Multi-pass membrane protein</topology>
    </subcellularLocation>
</comment>
<evidence type="ECO:0000256" key="5">
    <source>
        <dbReference type="ARBA" id="ARBA00023065"/>
    </source>
</evidence>
<dbReference type="PANTHER" id="PTHR33281:SF20">
    <property type="match status" value="1"/>
</dbReference>